<reference evidence="1 2" key="1">
    <citation type="submission" date="2018-08" db="EMBL/GenBank/DDBJ databases">
        <title>Complete genome sequence of five Acinetobacter baumannii phages from Abidjan, Cote d'Ivoire.</title>
        <authorList>
            <person name="Essoh C."/>
            <person name="Vernadet J.-P."/>
            <person name="Vergnaud G."/>
            <person name="Resch G."/>
            <person name="Pourcel C."/>
        </authorList>
    </citation>
    <scope>NUCLEOTIDE SEQUENCE [LARGE SCALE GENOMIC DNA]</scope>
</reference>
<keyword evidence="2" id="KW-1185">Reference proteome</keyword>
<evidence type="ECO:0000313" key="1">
    <source>
        <dbReference type="EMBL" id="AYD85722.1"/>
    </source>
</evidence>
<dbReference type="Proteomes" id="UP000280659">
    <property type="component" value="Segment"/>
</dbReference>
<name>A0A386KJY8_9CAUD</name>
<organism evidence="1 2">
    <name type="scientific">Acinetobacter phage vB_AbaM_B09_Aci02-2</name>
    <dbReference type="NCBI Taxonomy" id="2315467"/>
    <lineage>
        <taxon>Viruses</taxon>
        <taxon>Duplodnaviria</taxon>
        <taxon>Heunggongvirae</taxon>
        <taxon>Uroviricota</taxon>
        <taxon>Caudoviricetes</taxon>
        <taxon>Saclayvirus</taxon>
        <taxon>Saclayvirus Aci022</taxon>
    </lineage>
</organism>
<protein>
    <submittedName>
        <fullName evidence="1">Uncharacterized protein</fullName>
    </submittedName>
</protein>
<dbReference type="EMBL" id="MH800199">
    <property type="protein sequence ID" value="AYD85722.1"/>
    <property type="molecule type" value="Genomic_DNA"/>
</dbReference>
<proteinExistence type="predicted"/>
<accession>A0A386KJY8</accession>
<gene>
    <name evidence="1" type="ORF">Aci022_085</name>
</gene>
<sequence>MSLIGRWFKVVDDRKMHDLEILNGDILKVQDEHKDVSWGYGATKVECVRGGESRVLTLSRFSGYWCYFSEGMIKKGELVEVEPIFEDDQKSDETEYLMKGKNGERLAESVKNIRSKSYLHTHGVESLEDRYNNWIVENIHVYELFCEFAIKAIQSGKKKISHWLIVNRLRWEVEIETKGTCYQDKDFKISNDYIAFLARDFMKDYPQYGEVFTIKQMKRV</sequence>
<evidence type="ECO:0000313" key="2">
    <source>
        <dbReference type="Proteomes" id="UP000280659"/>
    </source>
</evidence>